<proteinExistence type="predicted"/>
<dbReference type="Proteomes" id="UP000752292">
    <property type="component" value="Unassembled WGS sequence"/>
</dbReference>
<name>A0A933EA40_UNCTE</name>
<comment type="caution">
    <text evidence="1">The sequence shown here is derived from an EMBL/GenBank/DDBJ whole genome shotgun (WGS) entry which is preliminary data.</text>
</comment>
<reference evidence="1" key="1">
    <citation type="submission" date="2020-07" db="EMBL/GenBank/DDBJ databases">
        <title>Huge and variable diversity of episymbiotic CPR bacteria and DPANN archaea in groundwater ecosystems.</title>
        <authorList>
            <person name="He C.Y."/>
            <person name="Keren R."/>
            <person name="Whittaker M."/>
            <person name="Farag I.F."/>
            <person name="Doudna J."/>
            <person name="Cate J.H.D."/>
            <person name="Banfield J.F."/>
        </authorList>
    </citation>
    <scope>NUCLEOTIDE SEQUENCE</scope>
    <source>
        <strain evidence="1">NC_groundwater_1370_Ag_S-0.2um_69_93</strain>
    </source>
</reference>
<organism evidence="1 2">
    <name type="scientific">Tectimicrobiota bacterium</name>
    <dbReference type="NCBI Taxonomy" id="2528274"/>
    <lineage>
        <taxon>Bacteria</taxon>
        <taxon>Pseudomonadati</taxon>
        <taxon>Nitrospinota/Tectimicrobiota group</taxon>
        <taxon>Candidatus Tectimicrobiota</taxon>
    </lineage>
</organism>
<protein>
    <recommendedName>
        <fullName evidence="3">FlgN protein</fullName>
    </recommendedName>
</protein>
<evidence type="ECO:0008006" key="3">
    <source>
        <dbReference type="Google" id="ProtNLM"/>
    </source>
</evidence>
<dbReference type="AlphaFoldDB" id="A0A933EA40"/>
<gene>
    <name evidence="1" type="ORF">HY618_07145</name>
</gene>
<evidence type="ECO:0000313" key="2">
    <source>
        <dbReference type="Proteomes" id="UP000752292"/>
    </source>
</evidence>
<sequence length="114" mass="12836">LALPGLEGMDAILAEKECLLLRLDERAAQAAPLWDRLRGGEGEGGRVPDLQRRVEQVREKIEEIQRLEAEIAQGVGARRKEVQRSVSSLGRVGKAMEAYRPSRLYAPRFVDRKE</sequence>
<feature type="non-terminal residue" evidence="1">
    <location>
        <position position="1"/>
    </location>
</feature>
<accession>A0A933EA40</accession>
<dbReference type="EMBL" id="JACQRX010000312">
    <property type="protein sequence ID" value="MBI4252220.1"/>
    <property type="molecule type" value="Genomic_DNA"/>
</dbReference>
<evidence type="ECO:0000313" key="1">
    <source>
        <dbReference type="EMBL" id="MBI4252220.1"/>
    </source>
</evidence>